<keyword evidence="3" id="KW-1185">Reference proteome</keyword>
<comment type="caution">
    <text evidence="2">The sequence shown here is derived from an EMBL/GenBank/DDBJ whole genome shotgun (WGS) entry which is preliminary data.</text>
</comment>
<keyword evidence="1" id="KW-1133">Transmembrane helix</keyword>
<keyword evidence="1" id="KW-0472">Membrane</keyword>
<accession>A0ABQ6IZ39</accession>
<evidence type="ECO:0000313" key="2">
    <source>
        <dbReference type="EMBL" id="GMA42437.1"/>
    </source>
</evidence>
<keyword evidence="1" id="KW-0812">Transmembrane</keyword>
<reference evidence="3" key="1">
    <citation type="journal article" date="2019" name="Int. J. Syst. Evol. Microbiol.">
        <title>The Global Catalogue of Microorganisms (GCM) 10K type strain sequencing project: providing services to taxonomists for standard genome sequencing and annotation.</title>
        <authorList>
            <consortium name="The Broad Institute Genomics Platform"/>
            <consortium name="The Broad Institute Genome Sequencing Center for Infectious Disease"/>
            <person name="Wu L."/>
            <person name="Ma J."/>
        </authorList>
    </citation>
    <scope>NUCLEOTIDE SEQUENCE [LARGE SCALE GENOMIC DNA]</scope>
    <source>
        <strain evidence="3">NBRC 113072</strain>
    </source>
</reference>
<proteinExistence type="predicted"/>
<feature type="transmembrane region" description="Helical" evidence="1">
    <location>
        <begin position="15"/>
        <end position="34"/>
    </location>
</feature>
<evidence type="ECO:0000256" key="1">
    <source>
        <dbReference type="SAM" id="Phobius"/>
    </source>
</evidence>
<dbReference type="EMBL" id="BSUO01000002">
    <property type="protein sequence ID" value="GMA42437.1"/>
    <property type="molecule type" value="Genomic_DNA"/>
</dbReference>
<sequence>MTSRERHASMTKTEFCLWGIAAILGVCAAILWLVQPTTIPDDFWLRH</sequence>
<protein>
    <submittedName>
        <fullName evidence="2">Uncharacterized protein</fullName>
    </submittedName>
</protein>
<dbReference type="Proteomes" id="UP001157126">
    <property type="component" value="Unassembled WGS sequence"/>
</dbReference>
<organism evidence="2 3">
    <name type="scientific">Mobilicoccus caccae</name>
    <dbReference type="NCBI Taxonomy" id="1859295"/>
    <lineage>
        <taxon>Bacteria</taxon>
        <taxon>Bacillati</taxon>
        <taxon>Actinomycetota</taxon>
        <taxon>Actinomycetes</taxon>
        <taxon>Micrococcales</taxon>
        <taxon>Dermatophilaceae</taxon>
        <taxon>Mobilicoccus</taxon>
    </lineage>
</organism>
<name>A0ABQ6IZ39_9MICO</name>
<gene>
    <name evidence="2" type="ORF">GCM10025883_44820</name>
</gene>
<evidence type="ECO:0000313" key="3">
    <source>
        <dbReference type="Proteomes" id="UP001157126"/>
    </source>
</evidence>